<dbReference type="OrthoDB" id="1112575at2759"/>
<comment type="similarity">
    <text evidence="2">Belongs to the amino acid-polyamine-organocation (APC) superfamily. Cationic amino acid transporter (CAT) (TC 2.A.3.3) family.</text>
</comment>
<evidence type="ECO:0000256" key="1">
    <source>
        <dbReference type="ARBA" id="ARBA00004141"/>
    </source>
</evidence>
<dbReference type="Pfam" id="PF00324">
    <property type="entry name" value="AA_permease"/>
    <property type="match status" value="1"/>
</dbReference>
<evidence type="ECO:0000259" key="6">
    <source>
        <dbReference type="Pfam" id="PF00324"/>
    </source>
</evidence>
<reference evidence="7 8" key="1">
    <citation type="journal article" date="2017" name="Genome Biol.">
        <title>New reference genome sequences of hot pepper reveal the massive evolution of plant disease-resistance genes by retroduplication.</title>
        <authorList>
            <person name="Kim S."/>
            <person name="Park J."/>
            <person name="Yeom S.I."/>
            <person name="Kim Y.M."/>
            <person name="Seo E."/>
            <person name="Kim K.T."/>
            <person name="Kim M.S."/>
            <person name="Lee J.M."/>
            <person name="Cheong K."/>
            <person name="Shin H.S."/>
            <person name="Kim S.B."/>
            <person name="Han K."/>
            <person name="Lee J."/>
            <person name="Park M."/>
            <person name="Lee H.A."/>
            <person name="Lee H.Y."/>
            <person name="Lee Y."/>
            <person name="Oh S."/>
            <person name="Lee J.H."/>
            <person name="Choi E."/>
            <person name="Choi E."/>
            <person name="Lee S.E."/>
            <person name="Jeon J."/>
            <person name="Kim H."/>
            <person name="Choi G."/>
            <person name="Song H."/>
            <person name="Lee J."/>
            <person name="Lee S.C."/>
            <person name="Kwon J.K."/>
            <person name="Lee H.Y."/>
            <person name="Koo N."/>
            <person name="Hong Y."/>
            <person name="Kim R.W."/>
            <person name="Kang W.H."/>
            <person name="Huh J.H."/>
            <person name="Kang B.C."/>
            <person name="Yang T.J."/>
            <person name="Lee Y.H."/>
            <person name="Bennetzen J.L."/>
            <person name="Choi D."/>
        </authorList>
    </citation>
    <scope>NUCLEOTIDE SEQUENCE [LARGE SCALE GENOMIC DNA]</scope>
    <source>
        <strain evidence="8">cv. PBC81</strain>
    </source>
</reference>
<evidence type="ECO:0000256" key="5">
    <source>
        <dbReference type="ARBA" id="ARBA00023136"/>
    </source>
</evidence>
<keyword evidence="5" id="KW-0472">Membrane</keyword>
<sequence>MGAGIFVMTGEATKNIAGPAVLLSDVISGTAALFSVLCYSEFSVEIPVAGGSFAYLRVKLGDFVASIAAGNIQTQIQQHEKSMNITIMAKNTNKALKTVLFYI</sequence>
<dbReference type="GO" id="GO:0005313">
    <property type="term" value="F:L-glutamate transmembrane transporter activity"/>
    <property type="evidence" value="ECO:0007669"/>
    <property type="project" value="TreeGrafter"/>
</dbReference>
<comment type="caution">
    <text evidence="7">The sequence shown here is derived from an EMBL/GenBank/DDBJ whole genome shotgun (WGS) entry which is preliminary data.</text>
</comment>
<comment type="subcellular location">
    <subcellularLocation>
        <location evidence="1">Membrane</location>
        <topology evidence="1">Multi-pass membrane protein</topology>
    </subcellularLocation>
</comment>
<accession>A0A2G2WH37</accession>
<dbReference type="EMBL" id="MLFT02000006">
    <property type="protein sequence ID" value="PHT44567.1"/>
    <property type="molecule type" value="Genomic_DNA"/>
</dbReference>
<dbReference type="Gene3D" id="1.20.1740.10">
    <property type="entry name" value="Amino acid/polyamine transporter I"/>
    <property type="match status" value="1"/>
</dbReference>
<evidence type="ECO:0000256" key="2">
    <source>
        <dbReference type="ARBA" id="ARBA00008572"/>
    </source>
</evidence>
<evidence type="ECO:0000256" key="3">
    <source>
        <dbReference type="ARBA" id="ARBA00022692"/>
    </source>
</evidence>
<organism evidence="7 8">
    <name type="scientific">Capsicum baccatum</name>
    <name type="common">Peruvian pepper</name>
    <dbReference type="NCBI Taxonomy" id="33114"/>
    <lineage>
        <taxon>Eukaryota</taxon>
        <taxon>Viridiplantae</taxon>
        <taxon>Streptophyta</taxon>
        <taxon>Embryophyta</taxon>
        <taxon>Tracheophyta</taxon>
        <taxon>Spermatophyta</taxon>
        <taxon>Magnoliopsida</taxon>
        <taxon>eudicotyledons</taxon>
        <taxon>Gunneridae</taxon>
        <taxon>Pentapetalae</taxon>
        <taxon>asterids</taxon>
        <taxon>lamiids</taxon>
        <taxon>Solanales</taxon>
        <taxon>Solanaceae</taxon>
        <taxon>Solanoideae</taxon>
        <taxon>Capsiceae</taxon>
        <taxon>Capsicum</taxon>
    </lineage>
</organism>
<reference evidence="8" key="2">
    <citation type="journal article" date="2017" name="J. Anim. Genet.">
        <title>Multiple reference genome sequences of hot pepper reveal the massive evolution of plant disease resistance genes by retroduplication.</title>
        <authorList>
            <person name="Kim S."/>
            <person name="Park J."/>
            <person name="Yeom S.-I."/>
            <person name="Kim Y.-M."/>
            <person name="Seo E."/>
            <person name="Kim K.-T."/>
            <person name="Kim M.-S."/>
            <person name="Lee J.M."/>
            <person name="Cheong K."/>
            <person name="Shin H.-S."/>
            <person name="Kim S.-B."/>
            <person name="Han K."/>
            <person name="Lee J."/>
            <person name="Park M."/>
            <person name="Lee H.-A."/>
            <person name="Lee H.-Y."/>
            <person name="Lee Y."/>
            <person name="Oh S."/>
            <person name="Lee J.H."/>
            <person name="Choi E."/>
            <person name="Choi E."/>
            <person name="Lee S.E."/>
            <person name="Jeon J."/>
            <person name="Kim H."/>
            <person name="Choi G."/>
            <person name="Song H."/>
            <person name="Lee J."/>
            <person name="Lee S.-C."/>
            <person name="Kwon J.-K."/>
            <person name="Lee H.-Y."/>
            <person name="Koo N."/>
            <person name="Hong Y."/>
            <person name="Kim R.W."/>
            <person name="Kang W.-H."/>
            <person name="Huh J.H."/>
            <person name="Kang B.-C."/>
            <person name="Yang T.-J."/>
            <person name="Lee Y.-H."/>
            <person name="Bennetzen J.L."/>
            <person name="Choi D."/>
        </authorList>
    </citation>
    <scope>NUCLEOTIDE SEQUENCE [LARGE SCALE GENOMIC DNA]</scope>
    <source>
        <strain evidence="8">cv. PBC81</strain>
    </source>
</reference>
<dbReference type="PANTHER" id="PTHR43243">
    <property type="entry name" value="INNER MEMBRANE TRANSPORTER YGJI-RELATED"/>
    <property type="match status" value="1"/>
</dbReference>
<keyword evidence="3" id="KW-0812">Transmembrane</keyword>
<protein>
    <submittedName>
        <fullName evidence="7">Cationic amino acid transporter 1</fullName>
    </submittedName>
</protein>
<dbReference type="InterPro" id="IPR004841">
    <property type="entry name" value="AA-permease/SLC12A_dom"/>
</dbReference>
<evidence type="ECO:0000313" key="8">
    <source>
        <dbReference type="Proteomes" id="UP000224567"/>
    </source>
</evidence>
<name>A0A2G2WH37_CAPBA</name>
<keyword evidence="4" id="KW-1133">Transmembrane helix</keyword>
<dbReference type="STRING" id="33114.A0A2G2WH37"/>
<dbReference type="GO" id="GO:0015189">
    <property type="term" value="F:L-lysine transmembrane transporter activity"/>
    <property type="evidence" value="ECO:0007669"/>
    <property type="project" value="TreeGrafter"/>
</dbReference>
<evidence type="ECO:0000256" key="4">
    <source>
        <dbReference type="ARBA" id="ARBA00022989"/>
    </source>
</evidence>
<feature type="domain" description="Amino acid permease/ SLC12A" evidence="6">
    <location>
        <begin position="1"/>
        <end position="65"/>
    </location>
</feature>
<dbReference type="GO" id="GO:0005886">
    <property type="term" value="C:plasma membrane"/>
    <property type="evidence" value="ECO:0007669"/>
    <property type="project" value="TreeGrafter"/>
</dbReference>
<dbReference type="Proteomes" id="UP000224567">
    <property type="component" value="Unassembled WGS sequence"/>
</dbReference>
<dbReference type="PANTHER" id="PTHR43243:SF30">
    <property type="entry name" value="CATIONIC AMINO ACID TRANSPORTER 1-LIKE"/>
    <property type="match status" value="1"/>
</dbReference>
<dbReference type="AlphaFoldDB" id="A0A2G2WH37"/>
<keyword evidence="8" id="KW-1185">Reference proteome</keyword>
<gene>
    <name evidence="7" type="ORF">CQW23_13725</name>
</gene>
<evidence type="ECO:0000313" key="7">
    <source>
        <dbReference type="EMBL" id="PHT44567.1"/>
    </source>
</evidence>
<proteinExistence type="inferred from homology"/>